<proteinExistence type="predicted"/>
<gene>
    <name evidence="1" type="ORF">PUP29_09980</name>
</gene>
<organism evidence="1">
    <name type="scientific">Christensenella massiliensis</name>
    <dbReference type="NCBI Taxonomy" id="1805714"/>
    <lineage>
        <taxon>Bacteria</taxon>
        <taxon>Bacillati</taxon>
        <taxon>Bacillota</taxon>
        <taxon>Clostridia</taxon>
        <taxon>Christensenellales</taxon>
        <taxon>Christensenellaceae</taxon>
        <taxon>Christensenella</taxon>
    </lineage>
</organism>
<reference evidence="1" key="1">
    <citation type="submission" date="2023-02" db="EMBL/GenBank/DDBJ databases">
        <title>Gut commensal Christensenella minuta modulates host metabolism via a new class of secondary bile acids.</title>
        <authorList>
            <person name="Liu C."/>
        </authorList>
    </citation>
    <scope>NUCLEOTIDE SEQUENCE</scope>
    <source>
        <strain evidence="1">CA70</strain>
    </source>
</reference>
<sequence>MPKALKFVPLLQKNTLPSVKGLQYPLNADSVAGFLRVYAAARRIGKTKTFAQIPNGTNAHLPKGFGPFYAHGQQPVRMENPAQRCAAGMK</sequence>
<evidence type="ECO:0000313" key="1">
    <source>
        <dbReference type="EMBL" id="XCC61853.1"/>
    </source>
</evidence>
<dbReference type="RefSeq" id="WP_353423200.1">
    <property type="nucleotide sequence ID" value="NZ_CP117826.1"/>
</dbReference>
<accession>A0AAU8A7P0</accession>
<name>A0AAU8A7P0_9FIRM</name>
<dbReference type="AlphaFoldDB" id="A0AAU8A7P0"/>
<protein>
    <submittedName>
        <fullName evidence="1">Uncharacterized protein</fullName>
    </submittedName>
</protein>
<dbReference type="EMBL" id="CP117826">
    <property type="protein sequence ID" value="XCC61853.1"/>
    <property type="molecule type" value="Genomic_DNA"/>
</dbReference>